<reference evidence="2" key="1">
    <citation type="submission" date="2013-03" db="EMBL/GenBank/DDBJ databases">
        <authorList>
            <person name="Harkins D.M."/>
            <person name="Durkin A.S."/>
            <person name="Brinkac L.M."/>
            <person name="Haft D.H."/>
            <person name="Selengut J.D."/>
            <person name="Sanka R."/>
            <person name="DePew J."/>
            <person name="Purushe J."/>
            <person name="Hartskeerl R.A."/>
            <person name="Ahmed A."/>
            <person name="van der Linden H."/>
            <person name="Goris M.G.A."/>
            <person name="Vinetz J.M."/>
            <person name="Sutton G.G."/>
            <person name="Nierman W.C."/>
            <person name="Fouts D.E."/>
        </authorList>
    </citation>
    <scope>NUCLEOTIDE SEQUENCE [LARGE SCALE GENOMIC DNA]</scope>
    <source>
        <strain evidence="2">ICFT</strain>
    </source>
</reference>
<evidence type="ECO:0000256" key="1">
    <source>
        <dbReference type="SAM" id="MobiDB-lite"/>
    </source>
</evidence>
<name>N1WDA7_9LEPT</name>
<protein>
    <submittedName>
        <fullName evidence="2">Uncharacterized protein</fullName>
    </submittedName>
</protein>
<organism evidence="2 3">
    <name type="scientific">Leptospira weilii serovar Ranarum str. ICFT</name>
    <dbReference type="NCBI Taxonomy" id="1218598"/>
    <lineage>
        <taxon>Bacteria</taxon>
        <taxon>Pseudomonadati</taxon>
        <taxon>Spirochaetota</taxon>
        <taxon>Spirochaetia</taxon>
        <taxon>Leptospirales</taxon>
        <taxon>Leptospiraceae</taxon>
        <taxon>Leptospira</taxon>
    </lineage>
</organism>
<dbReference type="EMBL" id="AOHC02000025">
    <property type="protein sequence ID" value="EMY78251.1"/>
    <property type="molecule type" value="Genomic_DNA"/>
</dbReference>
<keyword evidence="3" id="KW-1185">Reference proteome</keyword>
<accession>N1WDA7</accession>
<sequence length="37" mass="4384">MFKKDLSKSKKLGKFSSEKGNPKIERHRFDFKRSIQG</sequence>
<feature type="region of interest" description="Disordered" evidence="1">
    <location>
        <begin position="1"/>
        <end position="37"/>
    </location>
</feature>
<dbReference type="AlphaFoldDB" id="N1WDA7"/>
<gene>
    <name evidence="2" type="ORF">LEP1GSC060_1389</name>
</gene>
<evidence type="ECO:0000313" key="2">
    <source>
        <dbReference type="EMBL" id="EMY78251.1"/>
    </source>
</evidence>
<dbReference type="Proteomes" id="UP000012313">
    <property type="component" value="Unassembled WGS sequence"/>
</dbReference>
<evidence type="ECO:0000313" key="3">
    <source>
        <dbReference type="Proteomes" id="UP000012313"/>
    </source>
</evidence>
<feature type="compositionally biased region" description="Basic and acidic residues" evidence="1">
    <location>
        <begin position="16"/>
        <end position="37"/>
    </location>
</feature>
<comment type="caution">
    <text evidence="2">The sequence shown here is derived from an EMBL/GenBank/DDBJ whole genome shotgun (WGS) entry which is preliminary data.</text>
</comment>
<proteinExistence type="predicted"/>
<dbReference type="STRING" id="1218598.LEP1GSC060_1389"/>